<evidence type="ECO:0000256" key="1">
    <source>
        <dbReference type="SAM" id="Phobius"/>
    </source>
</evidence>
<feature type="transmembrane region" description="Helical" evidence="1">
    <location>
        <begin position="243"/>
        <end position="261"/>
    </location>
</feature>
<dbReference type="Pfam" id="PF06022">
    <property type="entry name" value="Cir_Bir_Yir"/>
    <property type="match status" value="1"/>
</dbReference>
<reference evidence="3 4" key="2">
    <citation type="journal article" date="2014" name="BMC Biol.">
        <title>A comprehensive evaluation of rodent malaria parasite genomes and gene expression.</title>
        <authorList>
            <person name="Otto T.D."/>
            <person name="Bohme U."/>
            <person name="Jackson A.P."/>
            <person name="Hunt M."/>
            <person name="Franke-Fayard B."/>
            <person name="Hoeijmakers W.A."/>
            <person name="Religa A.A."/>
            <person name="Robertson L."/>
            <person name="Sanders M."/>
            <person name="Ogun S.A."/>
            <person name="Cunningham D."/>
            <person name="Erhart A."/>
            <person name="Billker O."/>
            <person name="Khan S.M."/>
            <person name="Stunnenberg H.G."/>
            <person name="Langhorne J."/>
            <person name="Holder A.A."/>
            <person name="Waters A.P."/>
            <person name="Newbold C.I."/>
            <person name="Pain A."/>
            <person name="Berriman M."/>
            <person name="Janse C.J."/>
        </authorList>
    </citation>
    <scope>NUCLEOTIDE SEQUENCE [LARGE SCALE GENOMIC DNA]</scope>
    <source>
        <strain evidence="3 4">AS</strain>
    </source>
</reference>
<reference evidence="3" key="3">
    <citation type="submission" date="2014-05" db="EMBL/GenBank/DDBJ databases">
        <authorList>
            <person name="Aslett M.A."/>
            <person name="De Silva N."/>
        </authorList>
    </citation>
    <scope>NUCLEOTIDE SEQUENCE</scope>
    <source>
        <strain evidence="3">AS</strain>
    </source>
</reference>
<evidence type="ECO:0000313" key="3">
    <source>
        <dbReference type="EMBL" id="VTZ68197.1"/>
    </source>
</evidence>
<keyword evidence="1" id="KW-0472">Membrane</keyword>
<dbReference type="GeneID" id="3496781"/>
<dbReference type="KEGG" id="pcb:PCHAS_0800011"/>
<dbReference type="Proteomes" id="UP000071118">
    <property type="component" value="Chromosome 8"/>
</dbReference>
<reference evidence="2" key="1">
    <citation type="journal article" date="2003" name="Mol. Microbiol.">
        <title>Ten families of variant genes encoded in subtelomeric regions of multiple chromosomes of Plasmodium chabaudi, a malaria species that undergoes antigenic variation in the laboratory mouse.</title>
        <authorList>
            <person name="Fischer K."/>
            <person name="Chavchich M."/>
            <person name="Huestis R."/>
            <person name="Wilson D.W."/>
            <person name="Kemp D.J."/>
            <person name="Saul A."/>
        </authorList>
    </citation>
    <scope>NUCLEOTIDE SEQUENCE</scope>
    <source>
        <strain evidence="2">AS</strain>
    </source>
</reference>
<dbReference type="VEuPathDB" id="PlasmoDB:PCHAS_0800011"/>
<dbReference type="RefSeq" id="XP_016652868.1">
    <property type="nucleotide sequence ID" value="XM_016797571.1"/>
</dbReference>
<dbReference type="InterPro" id="IPR006477">
    <property type="entry name" value="Yir_bir_cir"/>
</dbReference>
<name>Q7YZ87_PLACU</name>
<gene>
    <name evidence="2" type="ORF">PC10103c</name>
    <name evidence="3" type="ORF">PCHAS_0800011</name>
</gene>
<proteinExistence type="predicted"/>
<keyword evidence="1" id="KW-0812">Transmembrane</keyword>
<dbReference type="NCBIfam" id="TIGR01590">
    <property type="entry name" value="yir-bir-cir_Pla"/>
    <property type="match status" value="1"/>
</dbReference>
<sequence length="292" mass="33791">MSEKLCKLFSAIDNGVTVTVNNSKAMIKFDNIFTEYCYGEEDGGKKECFSYEVLVTSYFIGLLNYFMKVDDLKHNKNAEYAILWLCHKLNKNSQNKVSNIKYIYDAYIKENEKDIEKISGAEAYNSCKDIINKKIYSMSFDIKEMSRLYEALKALCKLYTECNEKKKSYTNCSKDAQDFAKHFEGLNQDSNITGNSSYREILYNLFNDYDHLKTDCAEKCTDCKDIPTLSEVKAPPSSSIAKTLIPVLLTFAIPVFLGIAYKYSLFGFDKRVQRQNLREKPKKIKKKMNHYI</sequence>
<keyword evidence="1" id="KW-1133">Transmembrane helix</keyword>
<protein>
    <submittedName>
        <fullName evidence="3">CIR protein</fullName>
    </submittedName>
    <submittedName>
        <fullName evidence="2">PC10103c</fullName>
    </submittedName>
</protein>
<evidence type="ECO:0000313" key="2">
    <source>
        <dbReference type="EMBL" id="AAO06129.1"/>
    </source>
</evidence>
<reference evidence="3" key="4">
    <citation type="submission" date="2019-05" db="EMBL/GenBank/DDBJ databases">
        <authorList>
            <consortium name="Pathogen Informatics"/>
        </authorList>
    </citation>
    <scope>NUCLEOTIDE SEQUENCE</scope>
    <source>
        <strain evidence="3">AS</strain>
    </source>
</reference>
<accession>Q7YZ87</accession>
<dbReference type="EMBL" id="LK022885">
    <property type="protein sequence ID" value="VTZ68197.1"/>
    <property type="molecule type" value="Genomic_DNA"/>
</dbReference>
<dbReference type="AlphaFoldDB" id="Q7YZ87"/>
<organism evidence="2">
    <name type="scientific">Plasmodium chabaudi chabaudi</name>
    <dbReference type="NCBI Taxonomy" id="31271"/>
    <lineage>
        <taxon>Eukaryota</taxon>
        <taxon>Sar</taxon>
        <taxon>Alveolata</taxon>
        <taxon>Apicomplexa</taxon>
        <taxon>Aconoidasida</taxon>
        <taxon>Haemosporida</taxon>
        <taxon>Plasmodiidae</taxon>
        <taxon>Plasmodium</taxon>
        <taxon>Plasmodium (Vinckeia)</taxon>
    </lineage>
</organism>
<keyword evidence="4" id="KW-1185">Reference proteome</keyword>
<dbReference type="EMBL" id="AY149028">
    <property type="protein sequence ID" value="AAO06129.1"/>
    <property type="molecule type" value="Genomic_DNA"/>
</dbReference>
<evidence type="ECO:0000313" key="4">
    <source>
        <dbReference type="Proteomes" id="UP000071118"/>
    </source>
</evidence>
<dbReference type="OrthoDB" id="10485380at2759"/>